<feature type="region of interest" description="Disordered" evidence="1">
    <location>
        <begin position="263"/>
        <end position="282"/>
    </location>
</feature>
<feature type="region of interest" description="Disordered" evidence="1">
    <location>
        <begin position="23"/>
        <end position="152"/>
    </location>
</feature>
<keyword evidence="3" id="KW-1185">Reference proteome</keyword>
<dbReference type="EMBL" id="AOGT01002303">
    <property type="protein sequence ID" value="EMG45850.1"/>
    <property type="molecule type" value="Genomic_DNA"/>
</dbReference>
<proteinExistence type="predicted"/>
<protein>
    <submittedName>
        <fullName evidence="2">Pre-rRNA processing protein, putative (Ribosome biogenesis protein, putative)</fullName>
    </submittedName>
</protein>
<name>M3JSR2_CANMX</name>
<dbReference type="STRING" id="1245528.M3JSR2"/>
<evidence type="ECO:0000313" key="2">
    <source>
        <dbReference type="EMBL" id="EMG45850.1"/>
    </source>
</evidence>
<evidence type="ECO:0000313" key="3">
    <source>
        <dbReference type="Proteomes" id="UP000011777"/>
    </source>
</evidence>
<dbReference type="InterPro" id="IPR053030">
    <property type="entry name" value="Ribosomal_biogenesis_FAF1-like"/>
</dbReference>
<dbReference type="HOGENOM" id="CLU_069402_0_0_1"/>
<dbReference type="GO" id="GO:0000462">
    <property type="term" value="P:maturation of SSU-rRNA from tricistronic rRNA transcript (SSU-rRNA, 5.8S rRNA, LSU-rRNA)"/>
    <property type="evidence" value="ECO:0007669"/>
    <property type="project" value="TreeGrafter"/>
</dbReference>
<organism evidence="2 3">
    <name type="scientific">Candida maltosa (strain Xu316)</name>
    <name type="common">Yeast</name>
    <dbReference type="NCBI Taxonomy" id="1245528"/>
    <lineage>
        <taxon>Eukaryota</taxon>
        <taxon>Fungi</taxon>
        <taxon>Dikarya</taxon>
        <taxon>Ascomycota</taxon>
        <taxon>Saccharomycotina</taxon>
        <taxon>Pichiomycetes</taxon>
        <taxon>Debaryomycetaceae</taxon>
        <taxon>Candida/Lodderomyces clade</taxon>
        <taxon>Candida</taxon>
    </lineage>
</organism>
<dbReference type="PANTHER" id="PTHR28096:SF1">
    <property type="entry name" value="PROTEIN FAF1"/>
    <property type="match status" value="1"/>
</dbReference>
<dbReference type="OMA" id="FEAQFKP"/>
<dbReference type="OrthoDB" id="5556956at2759"/>
<feature type="compositionally biased region" description="Acidic residues" evidence="1">
    <location>
        <begin position="70"/>
        <end position="92"/>
    </location>
</feature>
<dbReference type="AlphaFoldDB" id="M3JSR2"/>
<dbReference type="GO" id="GO:0005730">
    <property type="term" value="C:nucleolus"/>
    <property type="evidence" value="ECO:0007669"/>
    <property type="project" value="TreeGrafter"/>
</dbReference>
<reference evidence="2 3" key="1">
    <citation type="submission" date="2013-02" db="EMBL/GenBank/DDBJ databases">
        <title>Genome sequence of Candida maltosa Xu316, a potential industrial strain for xylitol and ethanol production.</title>
        <authorList>
            <person name="Yu J."/>
            <person name="Wang Q."/>
            <person name="Geng X."/>
            <person name="Bao W."/>
            <person name="He P."/>
            <person name="Cai J."/>
        </authorList>
    </citation>
    <scope>NUCLEOTIDE SEQUENCE [LARGE SCALE GENOMIC DNA]</scope>
    <source>
        <strain evidence="3">Xu316</strain>
    </source>
</reference>
<gene>
    <name evidence="2" type="ORF">G210_3930</name>
</gene>
<dbReference type="eggNOG" id="ENOG502QVP1">
    <property type="taxonomic scope" value="Eukaryota"/>
</dbReference>
<dbReference type="Proteomes" id="UP000011777">
    <property type="component" value="Unassembled WGS sequence"/>
</dbReference>
<feature type="region of interest" description="Disordered" evidence="1">
    <location>
        <begin position="304"/>
        <end position="328"/>
    </location>
</feature>
<evidence type="ECO:0000256" key="1">
    <source>
        <dbReference type="SAM" id="MobiDB-lite"/>
    </source>
</evidence>
<comment type="caution">
    <text evidence="2">The sequence shown here is derived from an EMBL/GenBank/DDBJ whole genome shotgun (WGS) entry which is preliminary data.</text>
</comment>
<accession>M3JSR2</accession>
<dbReference type="PANTHER" id="PTHR28096">
    <property type="entry name" value="PROTEIN FAF1"/>
    <property type="match status" value="1"/>
</dbReference>
<sequence>MGDEQDDYIKALEIQRRNFEAQFGSIEDLGFEDKSKTQTNSESINEDENEEHHQESSDTDSNSQFKGFDSDSEEINQFDESEPESSSSDDEPEIKPKIVRLNDTSTSRTPMVSKREKRLLKSGRAPTLQEITQREKNALKHAPKPTKEDDENLQNDLKLQRLLKESHILANSLEYSGADLTLQTIDFDDPTGKARKRALTSRMREISSINSTGMPKKLENMPMAMRKGMVKKREDRIRKYEEDARNAGIVLSKVRKGELRDLNAGKGSTMASDRIGTGKKVTKRVRDRGLKINGIGRSTRNGLVISQGEIDRISGNGGHKNNNKRKRR</sequence>